<dbReference type="PANTHER" id="PTHR30121:SF12">
    <property type="entry name" value="TYPE IV SECRETION SYSTEM PROTEIN CAGE"/>
    <property type="match status" value="1"/>
</dbReference>
<evidence type="ECO:0000313" key="6">
    <source>
        <dbReference type="Proteomes" id="UP000676409"/>
    </source>
</evidence>
<dbReference type="KEGG" id="caul:KCG34_25555"/>
<dbReference type="SUPFAM" id="SSF52540">
    <property type="entry name" value="P-loop containing nucleoside triphosphate hydrolases"/>
    <property type="match status" value="1"/>
</dbReference>
<dbReference type="InterPro" id="IPR043964">
    <property type="entry name" value="P-loop_TraG"/>
</dbReference>
<dbReference type="AlphaFoldDB" id="A0A975G5I6"/>
<sequence>MLYLREYRAKAERLFDHLPWVALIGPGLVLNKDGSFQKTLAFRGPDLASATDAGLVATRAQLNNALRRLGSRWCLHVEALRASSQDYASSAFPDPVSALIDDERRGAFEAEERHFESRYFLTFTFLPPEEAISTAESLMLENAPSGRGAAGMYRAALGGFLASVRQIADILGAIMPEVRELDDDETLTYLHGCISTKRHYVRTPDTPAYLDAFLCDDDFQGGLLPRLGGQYVRTISVRAYPTSSSPGLLDRLNELGVSYRWTCRFMPLDKEDARKAVSTVRKRWFAKRKGVMALLKEAITHEPSLLEDPDATAKTNDADAALAILGGDYASIGYFTPTVTLIDRDPDRLADRVREVESAINRVGFVCKVEDVNAVEAWLGSLPGQAYADLRRPLVSSLNLCDMIPMSAIWPGPSRNAHLSAECAKRGHPGAQPPLMVTRTAGTTPFRFDLHQGDVGHAMVVGPTGAGKSVLLNTIAMQWLRYPEAQIFYFDKGASSRAATLLAGGQFFVLGGDQTDLAFQPLADLESAEDKTWAQEWVQDIVAAEGVAISPAIKDEIWSGLRNLAAGPRDQRTLTLLAATIQDQTVKSALLPYTLAGPHGHLLDAQDNARVSARWQTFEMAELINNKAALAPVLTYIFRTLEQRFDGRPTLLVLDEAWLFLDQGSFAAKIREWLKTLRKFNVAVVFATQSLADIARSTIAPALIESCPTRIFLPNPDAVTPQIAELYAAFGLNEQQLRIVGGATPKREYYYQSSAGNRLFELGLGPVTLAAVGASSPGDQQRISAALAQGGPARFAEAYYRAQGLSEVADYLARASASASARVA</sequence>
<dbReference type="InterPro" id="IPR051162">
    <property type="entry name" value="T4SS_component"/>
</dbReference>
<dbReference type="Pfam" id="PF03135">
    <property type="entry name" value="CagE_TrbE_VirB"/>
    <property type="match status" value="1"/>
</dbReference>
<protein>
    <submittedName>
        <fullName evidence="5">Conjugal transfer protein TrbE</fullName>
    </submittedName>
</protein>
<organism evidence="5 6">
    <name type="scientific">Phenylobacterium montanum</name>
    <dbReference type="NCBI Taxonomy" id="2823693"/>
    <lineage>
        <taxon>Bacteria</taxon>
        <taxon>Pseudomonadati</taxon>
        <taxon>Pseudomonadota</taxon>
        <taxon>Alphaproteobacteria</taxon>
        <taxon>Caulobacterales</taxon>
        <taxon>Caulobacteraceae</taxon>
        <taxon>Phenylobacterium</taxon>
    </lineage>
</organism>
<comment type="similarity">
    <text evidence="1">Belongs to the TrbE/VirB4 family.</text>
</comment>
<dbReference type="GO" id="GO:0005524">
    <property type="term" value="F:ATP binding"/>
    <property type="evidence" value="ECO:0007669"/>
    <property type="project" value="UniProtKB-KW"/>
</dbReference>
<evidence type="ECO:0000256" key="3">
    <source>
        <dbReference type="ARBA" id="ARBA00022840"/>
    </source>
</evidence>
<dbReference type="PANTHER" id="PTHR30121">
    <property type="entry name" value="UNCHARACTERIZED PROTEIN YJGR-RELATED"/>
    <property type="match status" value="1"/>
</dbReference>
<evidence type="ECO:0000313" key="5">
    <source>
        <dbReference type="EMBL" id="QUD90927.1"/>
    </source>
</evidence>
<evidence type="ECO:0000256" key="2">
    <source>
        <dbReference type="ARBA" id="ARBA00022741"/>
    </source>
</evidence>
<evidence type="ECO:0000256" key="1">
    <source>
        <dbReference type="ARBA" id="ARBA00006512"/>
    </source>
</evidence>
<dbReference type="CDD" id="cd01127">
    <property type="entry name" value="TrwB_TraG_TraD_VirD4"/>
    <property type="match status" value="1"/>
</dbReference>
<dbReference type="InterPro" id="IPR027417">
    <property type="entry name" value="P-loop_NTPase"/>
</dbReference>
<keyword evidence="5" id="KW-0614">Plasmid</keyword>
<evidence type="ECO:0000259" key="4">
    <source>
        <dbReference type="SMART" id="SM00382"/>
    </source>
</evidence>
<dbReference type="InterPro" id="IPR018145">
    <property type="entry name" value="CagE_TrbE_VirB_cntrl_dom"/>
</dbReference>
<reference evidence="5" key="1">
    <citation type="submission" date="2021-04" db="EMBL/GenBank/DDBJ databases">
        <title>The complete genome sequence of Caulobacter sp. S6.</title>
        <authorList>
            <person name="Tang Y."/>
            <person name="Ouyang W."/>
            <person name="Liu Q."/>
            <person name="Huang B."/>
            <person name="Guo Z."/>
            <person name="Lei P."/>
        </authorList>
    </citation>
    <scope>NUCLEOTIDE SEQUENCE</scope>
    <source>
        <strain evidence="5">S6</strain>
        <plasmid evidence="5">unnamed</plasmid>
    </source>
</reference>
<name>A0A975G5I6_9CAUL</name>
<gene>
    <name evidence="5" type="ORF">KCG34_25555</name>
</gene>
<dbReference type="Gene3D" id="3.40.50.300">
    <property type="entry name" value="P-loop containing nucleotide triphosphate hydrolases"/>
    <property type="match status" value="2"/>
</dbReference>
<accession>A0A975G5I6</accession>
<dbReference type="SMART" id="SM00382">
    <property type="entry name" value="AAA"/>
    <property type="match status" value="1"/>
</dbReference>
<dbReference type="NCBIfam" id="NF010447">
    <property type="entry name" value="PRK13873.1"/>
    <property type="match status" value="1"/>
</dbReference>
<keyword evidence="6" id="KW-1185">Reference proteome</keyword>
<dbReference type="InterPro" id="IPR003593">
    <property type="entry name" value="AAA+_ATPase"/>
</dbReference>
<dbReference type="RefSeq" id="WP_211940973.1">
    <property type="nucleotide sequence ID" value="NZ_CP073079.1"/>
</dbReference>
<feature type="domain" description="AAA+ ATPase" evidence="4">
    <location>
        <begin position="454"/>
        <end position="717"/>
    </location>
</feature>
<geneLocation type="plasmid" evidence="5 6">
    <name>unnamed</name>
</geneLocation>
<keyword evidence="3" id="KW-0067">ATP-binding</keyword>
<proteinExistence type="inferred from homology"/>
<dbReference type="EMBL" id="CP073079">
    <property type="protein sequence ID" value="QUD90927.1"/>
    <property type="molecule type" value="Genomic_DNA"/>
</dbReference>
<keyword evidence="2" id="KW-0547">Nucleotide-binding</keyword>
<dbReference type="Pfam" id="PF19044">
    <property type="entry name" value="P-loop_TraG"/>
    <property type="match status" value="1"/>
</dbReference>
<dbReference type="Proteomes" id="UP000676409">
    <property type="component" value="Plasmid unnamed"/>
</dbReference>